<dbReference type="NCBIfam" id="TIGR01126">
    <property type="entry name" value="pdi_dom"/>
    <property type="match status" value="1"/>
</dbReference>
<dbReference type="InterPro" id="IPR036249">
    <property type="entry name" value="Thioredoxin-like_sf"/>
</dbReference>
<keyword evidence="8 11" id="KW-1015">Disulfide bond</keyword>
<evidence type="ECO:0000313" key="16">
    <source>
        <dbReference type="Proteomes" id="UP001208570"/>
    </source>
</evidence>
<evidence type="ECO:0000256" key="7">
    <source>
        <dbReference type="ARBA" id="ARBA00022824"/>
    </source>
</evidence>
<dbReference type="Pfam" id="PF00085">
    <property type="entry name" value="Thioredoxin"/>
    <property type="match status" value="2"/>
</dbReference>
<protein>
    <recommendedName>
        <fullName evidence="4 13">Protein disulfide-isomerase</fullName>
        <ecNumber evidence="4 13">5.3.4.1</ecNumber>
    </recommendedName>
</protein>
<dbReference type="Pfam" id="PF13848">
    <property type="entry name" value="Thioredoxin_6"/>
    <property type="match status" value="1"/>
</dbReference>
<evidence type="ECO:0000259" key="14">
    <source>
        <dbReference type="PROSITE" id="PS51352"/>
    </source>
</evidence>
<dbReference type="InterPro" id="IPR005792">
    <property type="entry name" value="Prot_disulphide_isomerase"/>
</dbReference>
<dbReference type="PRINTS" id="PR00421">
    <property type="entry name" value="THIOREDOXIN"/>
</dbReference>
<dbReference type="GO" id="GO:0006457">
    <property type="term" value="P:protein folding"/>
    <property type="evidence" value="ECO:0007669"/>
    <property type="project" value="TreeGrafter"/>
</dbReference>
<dbReference type="CDD" id="cd02961">
    <property type="entry name" value="PDI_a_family"/>
    <property type="match status" value="1"/>
</dbReference>
<dbReference type="InterPro" id="IPR013766">
    <property type="entry name" value="Thioredoxin_domain"/>
</dbReference>
<evidence type="ECO:0000256" key="4">
    <source>
        <dbReference type="ARBA" id="ARBA00012723"/>
    </source>
</evidence>
<sequence>MVGLLYLFGALALASAGDVLQYTDSNFDDSIADAELVLVKFYAPWCGHCKKLAPEFEKAATSLKNGDPPITLAEVDCTDAGKDVCSKHDVKGFPTLKAFKRDGIVKYMRSKAGPTSKELKSVEAAEKYLSVNEHAIVGFFESMSSDLYKQFMKLADSLSEDFRFAYSTEKAVMDKYGYKENIVIFQPKKLQNKFEDAQLKYDGEAVLHKMKTWVHDNINGLCGHRTTSNMDQFKKPLVVAYYDVDYMKNAKGTNYWRNRVMKVGKKLRDEGKTIYFAVSGTDDFSQELSEYGLTGGEKPVVAARDASDKKYVMSDQFSMENLEKFIRDFLDGQIKPYLKSEPVPEDNDGPVKVVVAETFDDIVNDESKDVLIEFYAPWCGHCKNLAPKFEELGQKLAKETDVVIAKMDATANDVPSEYEVRGFPTLYYAPKRSKSNPKKYDGGREVNDFIKYLAKESSDGLKGYDRDGKKKKSEL</sequence>
<comment type="subcellular location">
    <subcellularLocation>
        <location evidence="2">Endoplasmic reticulum lumen</location>
    </subcellularLocation>
</comment>
<keyword evidence="5 13" id="KW-0732">Signal</keyword>
<keyword evidence="6" id="KW-0677">Repeat</keyword>
<evidence type="ECO:0000256" key="1">
    <source>
        <dbReference type="ARBA" id="ARBA00001182"/>
    </source>
</evidence>
<comment type="caution">
    <text evidence="15">The sequence shown here is derived from an EMBL/GenBank/DDBJ whole genome shotgun (WGS) entry which is preliminary data.</text>
</comment>
<dbReference type="GO" id="GO:0003756">
    <property type="term" value="F:protein disulfide isomerase activity"/>
    <property type="evidence" value="ECO:0007669"/>
    <property type="project" value="UniProtKB-EC"/>
</dbReference>
<dbReference type="CDD" id="cd03073">
    <property type="entry name" value="PDI_b'_ERp72_ERp57"/>
    <property type="match status" value="1"/>
</dbReference>
<keyword evidence="10 11" id="KW-0676">Redox-active center</keyword>
<dbReference type="EMBL" id="JAODUP010000352">
    <property type="protein sequence ID" value="KAK2151762.1"/>
    <property type="molecule type" value="Genomic_DNA"/>
</dbReference>
<feature type="disulfide bond" description="Redox-active" evidence="11">
    <location>
        <begin position="379"/>
        <end position="382"/>
    </location>
</feature>
<dbReference type="FunFam" id="3.40.30.10:FF:000077">
    <property type="entry name" value="Protein disulfide-isomerase"/>
    <property type="match status" value="1"/>
</dbReference>
<evidence type="ECO:0000256" key="6">
    <source>
        <dbReference type="ARBA" id="ARBA00022737"/>
    </source>
</evidence>
<dbReference type="AlphaFoldDB" id="A0AAD9MZP2"/>
<reference evidence="15" key="1">
    <citation type="journal article" date="2023" name="Mol. Biol. Evol.">
        <title>Third-Generation Sequencing Reveals the Adaptive Role of the Epigenome in Three Deep-Sea Polychaetes.</title>
        <authorList>
            <person name="Perez M."/>
            <person name="Aroh O."/>
            <person name="Sun Y."/>
            <person name="Lan Y."/>
            <person name="Juniper S.K."/>
            <person name="Young C.R."/>
            <person name="Angers B."/>
            <person name="Qian P.Y."/>
        </authorList>
    </citation>
    <scope>NUCLEOTIDE SEQUENCE</scope>
    <source>
        <strain evidence="15">P08H-3</strain>
    </source>
</reference>
<feature type="disulfide bond" description="Redox-active" evidence="11">
    <location>
        <begin position="46"/>
        <end position="49"/>
    </location>
</feature>
<evidence type="ECO:0000256" key="10">
    <source>
        <dbReference type="ARBA" id="ARBA00023284"/>
    </source>
</evidence>
<feature type="domain" description="Thioredoxin" evidence="14">
    <location>
        <begin position="1"/>
        <end position="130"/>
    </location>
</feature>
<comment type="catalytic activity">
    <reaction evidence="1 13">
        <text>Catalyzes the rearrangement of -S-S- bonds in proteins.</text>
        <dbReference type="EC" id="5.3.4.1"/>
    </reaction>
</comment>
<dbReference type="GO" id="GO:0034976">
    <property type="term" value="P:response to endoplasmic reticulum stress"/>
    <property type="evidence" value="ECO:0007669"/>
    <property type="project" value="TreeGrafter"/>
</dbReference>
<dbReference type="FunFam" id="3.40.30.10:FF:000045">
    <property type="entry name" value="Disulfide-isomerase A3"/>
    <property type="match status" value="1"/>
</dbReference>
<name>A0AAD9MZP2_9ANNE</name>
<keyword evidence="9 13" id="KW-0413">Isomerase</keyword>
<dbReference type="Gene3D" id="3.40.30.10">
    <property type="entry name" value="Glutaredoxin"/>
    <property type="match status" value="4"/>
</dbReference>
<feature type="domain" description="Thioredoxin" evidence="14">
    <location>
        <begin position="329"/>
        <end position="458"/>
    </location>
</feature>
<evidence type="ECO:0000256" key="8">
    <source>
        <dbReference type="ARBA" id="ARBA00023157"/>
    </source>
</evidence>
<dbReference type="PROSITE" id="PS00194">
    <property type="entry name" value="THIOREDOXIN_1"/>
    <property type="match status" value="2"/>
</dbReference>
<dbReference type="NCBIfam" id="TIGR01130">
    <property type="entry name" value="ER_PDI_fam"/>
    <property type="match status" value="1"/>
</dbReference>
<evidence type="ECO:0000256" key="12">
    <source>
        <dbReference type="RuleBase" id="RU004208"/>
    </source>
</evidence>
<keyword evidence="16" id="KW-1185">Reference proteome</keyword>
<evidence type="ECO:0000256" key="11">
    <source>
        <dbReference type="PIRSR" id="PIRSR605792-51"/>
    </source>
</evidence>
<dbReference type="EC" id="5.3.4.1" evidence="4 13"/>
<feature type="chain" id="PRO_5041773975" description="Protein disulfide-isomerase" evidence="13">
    <location>
        <begin position="17"/>
        <end position="475"/>
    </location>
</feature>
<dbReference type="InterPro" id="IPR005788">
    <property type="entry name" value="PDI_thioredoxin-like_dom"/>
</dbReference>
<feature type="signal peptide" evidence="13">
    <location>
        <begin position="1"/>
        <end position="16"/>
    </location>
</feature>
<evidence type="ECO:0000256" key="5">
    <source>
        <dbReference type="ARBA" id="ARBA00022729"/>
    </source>
</evidence>
<dbReference type="PANTHER" id="PTHR18929">
    <property type="entry name" value="PROTEIN DISULFIDE ISOMERASE"/>
    <property type="match status" value="1"/>
</dbReference>
<dbReference type="GO" id="GO:0005788">
    <property type="term" value="C:endoplasmic reticulum lumen"/>
    <property type="evidence" value="ECO:0007669"/>
    <property type="project" value="UniProtKB-SubCell"/>
</dbReference>
<dbReference type="PANTHER" id="PTHR18929:SF132">
    <property type="entry name" value="PROTEIN DISULFIDE-ISOMERASE A3"/>
    <property type="match status" value="1"/>
</dbReference>
<comment type="similarity">
    <text evidence="3 12">Belongs to the protein disulfide isomerase family.</text>
</comment>
<keyword evidence="7" id="KW-0256">Endoplasmic reticulum</keyword>
<evidence type="ECO:0000256" key="13">
    <source>
        <dbReference type="RuleBase" id="RU361130"/>
    </source>
</evidence>
<evidence type="ECO:0000256" key="2">
    <source>
        <dbReference type="ARBA" id="ARBA00004319"/>
    </source>
</evidence>
<evidence type="ECO:0000256" key="9">
    <source>
        <dbReference type="ARBA" id="ARBA00023235"/>
    </source>
</evidence>
<dbReference type="FunFam" id="3.40.30.10:FF:000303">
    <property type="entry name" value="Protein disulfide-isomerase"/>
    <property type="match status" value="1"/>
</dbReference>
<gene>
    <name evidence="15" type="ORF">LSH36_352g00009</name>
</gene>
<evidence type="ECO:0000256" key="3">
    <source>
        <dbReference type="ARBA" id="ARBA00006347"/>
    </source>
</evidence>
<dbReference type="Proteomes" id="UP001208570">
    <property type="component" value="Unassembled WGS sequence"/>
</dbReference>
<dbReference type="InterPro" id="IPR017937">
    <property type="entry name" value="Thioredoxin_CS"/>
</dbReference>
<dbReference type="SUPFAM" id="SSF52833">
    <property type="entry name" value="Thioredoxin-like"/>
    <property type="match status" value="4"/>
</dbReference>
<accession>A0AAD9MZP2</accession>
<proteinExistence type="inferred from homology"/>
<dbReference type="CDD" id="cd02995">
    <property type="entry name" value="PDI_a_PDI_a'_C"/>
    <property type="match status" value="1"/>
</dbReference>
<evidence type="ECO:0000313" key="15">
    <source>
        <dbReference type="EMBL" id="KAK2151762.1"/>
    </source>
</evidence>
<dbReference type="PROSITE" id="PS51352">
    <property type="entry name" value="THIOREDOXIN_2"/>
    <property type="match status" value="2"/>
</dbReference>
<organism evidence="15 16">
    <name type="scientific">Paralvinella palmiformis</name>
    <dbReference type="NCBI Taxonomy" id="53620"/>
    <lineage>
        <taxon>Eukaryota</taxon>
        <taxon>Metazoa</taxon>
        <taxon>Spiralia</taxon>
        <taxon>Lophotrochozoa</taxon>
        <taxon>Annelida</taxon>
        <taxon>Polychaeta</taxon>
        <taxon>Sedentaria</taxon>
        <taxon>Canalipalpata</taxon>
        <taxon>Terebellida</taxon>
        <taxon>Terebelliformia</taxon>
        <taxon>Alvinellidae</taxon>
        <taxon>Paralvinella</taxon>
    </lineage>
</organism>
<dbReference type="FunFam" id="3.40.30.10:FF:000107">
    <property type="entry name" value="Protein disulfide-isomerase 5-2"/>
    <property type="match status" value="1"/>
</dbReference>